<evidence type="ECO:0000313" key="2">
    <source>
        <dbReference type="EMBL" id="AJA07968.1"/>
    </source>
</evidence>
<dbReference type="NCBIfam" id="TIGR04433">
    <property type="entry name" value="UrcA_uranyl"/>
    <property type="match status" value="1"/>
</dbReference>
<dbReference type="RefSeq" id="WP_039572468.1">
    <property type="nucleotide sequence ID" value="NZ_CP009122.1"/>
</dbReference>
<dbReference type="InterPro" id="IPR030972">
    <property type="entry name" value="UrcA_uranyl"/>
</dbReference>
<keyword evidence="3" id="KW-1185">Reference proteome</keyword>
<evidence type="ECO:0000256" key="1">
    <source>
        <dbReference type="SAM" id="SignalP"/>
    </source>
</evidence>
<protein>
    <recommendedName>
        <fullName evidence="4">Secreted protein</fullName>
    </recommendedName>
</protein>
<dbReference type="Proteomes" id="UP000030907">
    <property type="component" value="Chromosome"/>
</dbReference>
<dbReference type="AlphaFoldDB" id="A0A0A7PFD9"/>
<accession>A0A0A7PFD9</accession>
<keyword evidence="1" id="KW-0732">Signal</keyword>
<evidence type="ECO:0000313" key="3">
    <source>
        <dbReference type="Proteomes" id="UP000030907"/>
    </source>
</evidence>
<feature type="chain" id="PRO_5002043918" description="Secreted protein" evidence="1">
    <location>
        <begin position="22"/>
        <end position="109"/>
    </location>
</feature>
<name>A0A0A7PFD9_9SPHN</name>
<organism evidence="2 3">
    <name type="scientific">Sphingopyxis fribergensis</name>
    <dbReference type="NCBI Taxonomy" id="1515612"/>
    <lineage>
        <taxon>Bacteria</taxon>
        <taxon>Pseudomonadati</taxon>
        <taxon>Pseudomonadota</taxon>
        <taxon>Alphaproteobacteria</taxon>
        <taxon>Sphingomonadales</taxon>
        <taxon>Sphingomonadaceae</taxon>
        <taxon>Sphingopyxis</taxon>
    </lineage>
</organism>
<dbReference type="EMBL" id="CP009122">
    <property type="protein sequence ID" value="AJA07968.1"/>
    <property type="molecule type" value="Genomic_DNA"/>
</dbReference>
<sequence>MQKLLILAALAAVSIGQPASAQTAPANPSVAVAHKDLDLRTAAGTRALDRRIWRAVVEVCGTAPDFDIAGKNDVRQCRRDTRALASAQAEVVVANAAQGQLIQVSSIRN</sequence>
<dbReference type="HOGENOM" id="CLU_2182246_0_0_5"/>
<gene>
    <name evidence="2" type="ORF">SKP52_05205</name>
</gene>
<proteinExistence type="predicted"/>
<reference evidence="2 3" key="1">
    <citation type="journal article" date="2015" name="Int. J. Syst. Evol. Microbiol.">
        <title>Description of Sphingopyxis fribergensis sp. nov. - a soil bacterium with the ability to degrade styrene and phenylacetic acid.</title>
        <authorList>
            <person name="Oelschlagel M."/>
            <person name="Ruckert C."/>
            <person name="Kalinowski J."/>
            <person name="Schmidt G."/>
            <person name="Schlomann M."/>
            <person name="Tischler D."/>
        </authorList>
    </citation>
    <scope>NUCLEOTIDE SEQUENCE [LARGE SCALE GENOMIC DNA]</scope>
    <source>
        <strain evidence="2 3">Kp5.2</strain>
    </source>
</reference>
<feature type="signal peptide" evidence="1">
    <location>
        <begin position="1"/>
        <end position="21"/>
    </location>
</feature>
<dbReference type="STRING" id="1515612.SKP52_05205"/>
<evidence type="ECO:0008006" key="4">
    <source>
        <dbReference type="Google" id="ProtNLM"/>
    </source>
</evidence>
<dbReference type="KEGG" id="sphk:SKP52_05205"/>
<dbReference type="OrthoDB" id="7450905at2"/>